<comment type="cofactor">
    <cofactor evidence="8">
        <name>Mg(2+)</name>
        <dbReference type="ChEBI" id="CHEBI:18420"/>
    </cofactor>
</comment>
<dbReference type="Pfam" id="PF01926">
    <property type="entry name" value="MMR_HSR1"/>
    <property type="match status" value="1"/>
</dbReference>
<feature type="region of interest" description="Disordered" evidence="9">
    <location>
        <begin position="18"/>
        <end position="48"/>
    </location>
</feature>
<evidence type="ECO:0000259" key="11">
    <source>
        <dbReference type="PROSITE" id="PS51883"/>
    </source>
</evidence>
<dbReference type="PANTHER" id="PTHR11702:SF31">
    <property type="entry name" value="MITOCHONDRIAL RIBOSOME-ASSOCIATED GTPASE 2"/>
    <property type="match status" value="1"/>
</dbReference>
<evidence type="ECO:0000256" key="3">
    <source>
        <dbReference type="ARBA" id="ARBA00022723"/>
    </source>
</evidence>
<protein>
    <recommendedName>
        <fullName evidence="8">GTPase Obg</fullName>
        <ecNumber evidence="8">3.6.5.-</ecNumber>
    </recommendedName>
    <alternativeName>
        <fullName evidence="8">GTP-binding protein Obg</fullName>
    </alternativeName>
</protein>
<feature type="domain" description="OBG-type G" evidence="10">
    <location>
        <begin position="163"/>
        <end position="335"/>
    </location>
</feature>
<dbReference type="Proteomes" id="UP000604381">
    <property type="component" value="Unassembled WGS sequence"/>
</dbReference>
<dbReference type="GO" id="GO:0043022">
    <property type="term" value="F:ribosome binding"/>
    <property type="evidence" value="ECO:0007669"/>
    <property type="project" value="UniProtKB-ARBA"/>
</dbReference>
<dbReference type="PANTHER" id="PTHR11702">
    <property type="entry name" value="DEVELOPMENTALLY REGULATED GTP-BINDING PROTEIN-RELATED"/>
    <property type="match status" value="1"/>
</dbReference>
<keyword evidence="6 8" id="KW-0460">Magnesium</keyword>
<evidence type="ECO:0000259" key="10">
    <source>
        <dbReference type="PROSITE" id="PS51710"/>
    </source>
</evidence>
<dbReference type="InterPro" id="IPR014100">
    <property type="entry name" value="GTP-bd_Obg/CgtA"/>
</dbReference>
<evidence type="ECO:0000313" key="12">
    <source>
        <dbReference type="EMBL" id="MBF2734904.1"/>
    </source>
</evidence>
<dbReference type="SUPFAM" id="SSF82051">
    <property type="entry name" value="Obg GTP-binding protein N-terminal domain"/>
    <property type="match status" value="1"/>
</dbReference>
<dbReference type="HAMAP" id="MF_01454">
    <property type="entry name" value="GTPase_Obg"/>
    <property type="match status" value="1"/>
</dbReference>
<comment type="subcellular location">
    <subcellularLocation>
        <location evidence="8">Cytoplasm</location>
    </subcellularLocation>
</comment>
<evidence type="ECO:0000256" key="8">
    <source>
        <dbReference type="HAMAP-Rule" id="MF_01454"/>
    </source>
</evidence>
<dbReference type="EMBL" id="JADHEI010000028">
    <property type="protein sequence ID" value="MBF2734904.1"/>
    <property type="molecule type" value="Genomic_DNA"/>
</dbReference>
<name>A0A930XXQ8_9GAMM</name>
<dbReference type="GO" id="GO:0005525">
    <property type="term" value="F:GTP binding"/>
    <property type="evidence" value="ECO:0007669"/>
    <property type="project" value="UniProtKB-UniRule"/>
</dbReference>
<comment type="subunit">
    <text evidence="8">Monomer.</text>
</comment>
<sequence length="335" mass="34284">MARAAFLDEAVIEVAGGRGGSGSASFLRTRRQPRGGPDGGNGGTGGRVYAQADESVSSLADFALKKRFAAPAGGGGGARGRHGANGADLVIAMPVGTDIYDAATAALHGSLLKHRQKLLLAAGGAGGRGNLTFKSSVNRAPRQADPGAEGDARGFRLALRLLADAGLLGLPNAGKSSLLNALAGTSVKTGAYPFTTLKPQLGTVDLEDYRQLTVADLPGLAPGAGAGRGLGARFLRHVSRTRLLLHLIDAGDADPAAIAGRHDQLLAELEAGGQEELLAKRRLVVLTKIDLVAAKQMPAVAREVRARLATRDVVVVSSASGAGLDRLRARLGRLL</sequence>
<proteinExistence type="inferred from homology"/>
<feature type="binding site" evidence="8">
    <location>
        <begin position="169"/>
        <end position="176"/>
    </location>
    <ligand>
        <name>GTP</name>
        <dbReference type="ChEBI" id="CHEBI:37565"/>
    </ligand>
</feature>
<keyword evidence="5 8" id="KW-0378">Hydrolase</keyword>
<dbReference type="InterPro" id="IPR036726">
    <property type="entry name" value="GTP1_OBG_dom_sf"/>
</dbReference>
<dbReference type="SUPFAM" id="SSF52540">
    <property type="entry name" value="P-loop containing nucleoside triphosphate hydrolases"/>
    <property type="match status" value="1"/>
</dbReference>
<dbReference type="InterPro" id="IPR045086">
    <property type="entry name" value="OBG_GTPase"/>
</dbReference>
<keyword evidence="4 8" id="KW-0547">Nucleotide-binding</keyword>
<feature type="binding site" evidence="8">
    <location>
        <position position="176"/>
    </location>
    <ligand>
        <name>Mg(2+)</name>
        <dbReference type="ChEBI" id="CHEBI:18420"/>
    </ligand>
</feature>
<keyword evidence="7 8" id="KW-0342">GTP-binding</keyword>
<dbReference type="PIRSF" id="PIRSF002401">
    <property type="entry name" value="GTP_bd_Obg/CgtA"/>
    <property type="match status" value="1"/>
</dbReference>
<evidence type="ECO:0000256" key="6">
    <source>
        <dbReference type="ARBA" id="ARBA00022842"/>
    </source>
</evidence>
<gene>
    <name evidence="12" type="primary">cgtA</name>
    <name evidence="8" type="synonym">obg</name>
    <name evidence="12" type="ORF">ISN26_02270</name>
</gene>
<evidence type="ECO:0000256" key="9">
    <source>
        <dbReference type="SAM" id="MobiDB-lite"/>
    </source>
</evidence>
<dbReference type="InterPro" id="IPR006169">
    <property type="entry name" value="GTP1_OBG_dom"/>
</dbReference>
<evidence type="ECO:0000256" key="5">
    <source>
        <dbReference type="ARBA" id="ARBA00022801"/>
    </source>
</evidence>
<keyword evidence="13" id="KW-1185">Reference proteome</keyword>
<dbReference type="Gene3D" id="3.40.50.300">
    <property type="entry name" value="P-loop containing nucleotide triphosphate hydrolases"/>
    <property type="match status" value="1"/>
</dbReference>
<dbReference type="PROSITE" id="PS51710">
    <property type="entry name" value="G_OBG"/>
    <property type="match status" value="1"/>
</dbReference>
<comment type="function">
    <text evidence="8">An essential GTPase which binds GTP, GDP and possibly (p)ppGpp with moderate affinity, with high nucleotide exchange rates and a fairly low GTP hydrolysis rate. Plays a role in control of the cell cycle, stress response, ribosome biogenesis and in those bacteria that undergo differentiation, in morphogenesis control.</text>
</comment>
<dbReference type="GO" id="GO:0042254">
    <property type="term" value="P:ribosome biogenesis"/>
    <property type="evidence" value="ECO:0007669"/>
    <property type="project" value="UniProtKB-UniRule"/>
</dbReference>
<dbReference type="EC" id="3.6.5.-" evidence="8"/>
<feature type="binding site" evidence="8">
    <location>
        <begin position="317"/>
        <end position="319"/>
    </location>
    <ligand>
        <name>GTP</name>
        <dbReference type="ChEBI" id="CHEBI:37565"/>
    </ligand>
</feature>
<evidence type="ECO:0000256" key="1">
    <source>
        <dbReference type="ARBA" id="ARBA00007699"/>
    </source>
</evidence>
<comment type="similarity">
    <text evidence="1 8">Belongs to the TRAFAC class OBG-HflX-like GTPase superfamily. OBG GTPase family.</text>
</comment>
<dbReference type="Gene3D" id="2.70.210.12">
    <property type="entry name" value="GTP1/OBG domain"/>
    <property type="match status" value="1"/>
</dbReference>
<dbReference type="InterPro" id="IPR006073">
    <property type="entry name" value="GTP-bd"/>
</dbReference>
<evidence type="ECO:0000313" key="13">
    <source>
        <dbReference type="Proteomes" id="UP000604381"/>
    </source>
</evidence>
<dbReference type="InterPro" id="IPR027417">
    <property type="entry name" value="P-loop_NTPase"/>
</dbReference>
<feature type="domain" description="Obg" evidence="11">
    <location>
        <begin position="4"/>
        <end position="162"/>
    </location>
</feature>
<dbReference type="NCBIfam" id="TIGR02729">
    <property type="entry name" value="Obg_CgtA"/>
    <property type="match status" value="1"/>
</dbReference>
<feature type="binding site" evidence="8">
    <location>
        <begin position="194"/>
        <end position="198"/>
    </location>
    <ligand>
        <name>GTP</name>
        <dbReference type="ChEBI" id="CHEBI:37565"/>
    </ligand>
</feature>
<comment type="caution">
    <text evidence="12">The sequence shown here is derived from an EMBL/GenBank/DDBJ whole genome shotgun (WGS) entry which is preliminary data.</text>
</comment>
<evidence type="ECO:0000256" key="2">
    <source>
        <dbReference type="ARBA" id="ARBA00022490"/>
    </source>
</evidence>
<dbReference type="FunFam" id="2.70.210.12:FF:000001">
    <property type="entry name" value="GTPase Obg"/>
    <property type="match status" value="1"/>
</dbReference>
<keyword evidence="3 8" id="KW-0479">Metal-binding</keyword>
<dbReference type="PRINTS" id="PR00326">
    <property type="entry name" value="GTP1OBG"/>
</dbReference>
<dbReference type="Pfam" id="PF01018">
    <property type="entry name" value="GTP1_OBG"/>
    <property type="match status" value="1"/>
</dbReference>
<feature type="compositionally biased region" description="Gly residues" evidence="9">
    <location>
        <begin position="36"/>
        <end position="46"/>
    </location>
</feature>
<feature type="binding site" evidence="8">
    <location>
        <position position="196"/>
    </location>
    <ligand>
        <name>Mg(2+)</name>
        <dbReference type="ChEBI" id="CHEBI:18420"/>
    </ligand>
</feature>
<dbReference type="InterPro" id="IPR031167">
    <property type="entry name" value="G_OBG"/>
</dbReference>
<accession>A0A930XXQ8</accession>
<dbReference type="GO" id="GO:0003924">
    <property type="term" value="F:GTPase activity"/>
    <property type="evidence" value="ECO:0007669"/>
    <property type="project" value="UniProtKB-UniRule"/>
</dbReference>
<keyword evidence="2 8" id="KW-0963">Cytoplasm</keyword>
<feature type="binding site" evidence="8">
    <location>
        <begin position="216"/>
        <end position="219"/>
    </location>
    <ligand>
        <name>GTP</name>
        <dbReference type="ChEBI" id="CHEBI:37565"/>
    </ligand>
</feature>
<dbReference type="PROSITE" id="PS51883">
    <property type="entry name" value="OBG"/>
    <property type="match status" value="1"/>
</dbReference>
<organism evidence="12 13">
    <name type="scientific">Candidatus Amphirhobacter heronislandensis</name>
    <dbReference type="NCBI Taxonomy" id="1732024"/>
    <lineage>
        <taxon>Bacteria</taxon>
        <taxon>Pseudomonadati</taxon>
        <taxon>Pseudomonadota</taxon>
        <taxon>Gammaproteobacteria</taxon>
        <taxon>Candidatus Tethybacterales</taxon>
        <taxon>Candidatus Tethybacteraceae</taxon>
        <taxon>Candidatus Amphirhobacter</taxon>
    </lineage>
</organism>
<feature type="binding site" evidence="8">
    <location>
        <begin position="287"/>
        <end position="290"/>
    </location>
    <ligand>
        <name>GTP</name>
        <dbReference type="ChEBI" id="CHEBI:37565"/>
    </ligand>
</feature>
<dbReference type="AlphaFoldDB" id="A0A930XXQ8"/>
<reference evidence="12" key="1">
    <citation type="submission" date="2020-10" db="EMBL/GenBank/DDBJ databases">
        <title>An improved Amphimedon queenslandica hologenome assembly reveals how three proteobacterial symbionts can extend the metabolic phenotypic of their marine sponge host.</title>
        <authorList>
            <person name="Degnan B."/>
            <person name="Degnan S."/>
            <person name="Xiang X."/>
        </authorList>
    </citation>
    <scope>NUCLEOTIDE SEQUENCE</scope>
    <source>
        <strain evidence="12">AqS2</strain>
    </source>
</reference>
<evidence type="ECO:0000256" key="4">
    <source>
        <dbReference type="ARBA" id="ARBA00022741"/>
    </source>
</evidence>
<dbReference type="NCBIfam" id="NF008956">
    <property type="entry name" value="PRK12299.1"/>
    <property type="match status" value="1"/>
</dbReference>
<dbReference type="GO" id="GO:0000287">
    <property type="term" value="F:magnesium ion binding"/>
    <property type="evidence" value="ECO:0007669"/>
    <property type="project" value="InterPro"/>
</dbReference>
<evidence type="ECO:0000256" key="7">
    <source>
        <dbReference type="ARBA" id="ARBA00023134"/>
    </source>
</evidence>
<dbReference type="GO" id="GO:0005737">
    <property type="term" value="C:cytoplasm"/>
    <property type="evidence" value="ECO:0007669"/>
    <property type="project" value="UniProtKB-SubCell"/>
</dbReference>